<dbReference type="InterPro" id="IPR013098">
    <property type="entry name" value="Ig_I-set"/>
</dbReference>
<keyword evidence="3" id="KW-1185">Reference proteome</keyword>
<evidence type="ECO:0000313" key="3">
    <source>
        <dbReference type="Proteomes" id="UP001152622"/>
    </source>
</evidence>
<evidence type="ECO:0000313" key="2">
    <source>
        <dbReference type="EMBL" id="KAJ8375416.1"/>
    </source>
</evidence>
<dbReference type="Proteomes" id="UP001152622">
    <property type="component" value="Chromosome 2"/>
</dbReference>
<evidence type="ECO:0000259" key="1">
    <source>
        <dbReference type="PROSITE" id="PS50835"/>
    </source>
</evidence>
<dbReference type="SUPFAM" id="SSF48726">
    <property type="entry name" value="Immunoglobulin"/>
    <property type="match status" value="1"/>
</dbReference>
<gene>
    <name evidence="2" type="ORF">SKAU_G00059960</name>
</gene>
<dbReference type="InterPro" id="IPR009135">
    <property type="entry name" value="VEGFR1_rcpt"/>
</dbReference>
<dbReference type="GO" id="GO:0005886">
    <property type="term" value="C:plasma membrane"/>
    <property type="evidence" value="ECO:0007669"/>
    <property type="project" value="InterPro"/>
</dbReference>
<name>A0A9Q1G564_SYNKA</name>
<dbReference type="Gene3D" id="2.60.40.10">
    <property type="entry name" value="Immunoglobulins"/>
    <property type="match status" value="1"/>
</dbReference>
<proteinExistence type="predicted"/>
<reference evidence="2" key="1">
    <citation type="journal article" date="2023" name="Science">
        <title>Genome structures resolve the early diversification of teleost fishes.</title>
        <authorList>
            <person name="Parey E."/>
            <person name="Louis A."/>
            <person name="Montfort J."/>
            <person name="Bouchez O."/>
            <person name="Roques C."/>
            <person name="Iampietro C."/>
            <person name="Lluch J."/>
            <person name="Castinel A."/>
            <person name="Donnadieu C."/>
            <person name="Desvignes T."/>
            <person name="Floi Bucao C."/>
            <person name="Jouanno E."/>
            <person name="Wen M."/>
            <person name="Mejri S."/>
            <person name="Dirks R."/>
            <person name="Jansen H."/>
            <person name="Henkel C."/>
            <person name="Chen W.J."/>
            <person name="Zahm M."/>
            <person name="Cabau C."/>
            <person name="Klopp C."/>
            <person name="Thompson A.W."/>
            <person name="Robinson-Rechavi M."/>
            <person name="Braasch I."/>
            <person name="Lecointre G."/>
            <person name="Bobe J."/>
            <person name="Postlethwait J.H."/>
            <person name="Berthelot C."/>
            <person name="Roest Crollius H."/>
            <person name="Guiguen Y."/>
        </authorList>
    </citation>
    <scope>NUCLEOTIDE SEQUENCE</scope>
    <source>
        <strain evidence="2">WJC10195</strain>
    </source>
</reference>
<sequence length="169" mass="18616">MEQLLKVDRPFIRLKHRHGPVVDALAGQKFYRLSPKLRAFPTPEVIWLKDGMLAPESCSRYHVEGNSLLIRDVAEEDAGVYTVLVGIQQYGLYRNLTVSLVVNVKPQIGEKAVSLQDPGIYPPWEQTGPALHIPGVPSTQNTLTLASLSTEGLSLLTSCTHPTHVLLSP</sequence>
<dbReference type="InterPro" id="IPR007110">
    <property type="entry name" value="Ig-like_dom"/>
</dbReference>
<dbReference type="OrthoDB" id="10059496at2759"/>
<dbReference type="EMBL" id="JAINUF010000002">
    <property type="protein sequence ID" value="KAJ8375416.1"/>
    <property type="molecule type" value="Genomic_DNA"/>
</dbReference>
<dbReference type="GO" id="GO:0048010">
    <property type="term" value="P:vascular endothelial growth factor receptor signaling pathway"/>
    <property type="evidence" value="ECO:0007669"/>
    <property type="project" value="InterPro"/>
</dbReference>
<organism evidence="2 3">
    <name type="scientific">Synaphobranchus kaupii</name>
    <name type="common">Kaup's arrowtooth eel</name>
    <dbReference type="NCBI Taxonomy" id="118154"/>
    <lineage>
        <taxon>Eukaryota</taxon>
        <taxon>Metazoa</taxon>
        <taxon>Chordata</taxon>
        <taxon>Craniata</taxon>
        <taxon>Vertebrata</taxon>
        <taxon>Euteleostomi</taxon>
        <taxon>Actinopterygii</taxon>
        <taxon>Neopterygii</taxon>
        <taxon>Teleostei</taxon>
        <taxon>Anguilliformes</taxon>
        <taxon>Synaphobranchidae</taxon>
        <taxon>Synaphobranchus</taxon>
    </lineage>
</organism>
<dbReference type="GO" id="GO:0005021">
    <property type="term" value="F:vascular endothelial growth factor receptor activity"/>
    <property type="evidence" value="ECO:0007669"/>
    <property type="project" value="InterPro"/>
</dbReference>
<dbReference type="PROSITE" id="PS50835">
    <property type="entry name" value="IG_LIKE"/>
    <property type="match status" value="1"/>
</dbReference>
<dbReference type="AlphaFoldDB" id="A0A9Q1G564"/>
<dbReference type="Pfam" id="PF07679">
    <property type="entry name" value="I-set"/>
    <property type="match status" value="1"/>
</dbReference>
<feature type="domain" description="Ig-like" evidence="1">
    <location>
        <begin position="10"/>
        <end position="99"/>
    </location>
</feature>
<dbReference type="InterPro" id="IPR013783">
    <property type="entry name" value="Ig-like_fold"/>
</dbReference>
<accession>A0A9Q1G564</accession>
<comment type="caution">
    <text evidence="2">The sequence shown here is derived from an EMBL/GenBank/DDBJ whole genome shotgun (WGS) entry which is preliminary data.</text>
</comment>
<dbReference type="InterPro" id="IPR036179">
    <property type="entry name" value="Ig-like_dom_sf"/>
</dbReference>
<dbReference type="GO" id="GO:0005524">
    <property type="term" value="F:ATP binding"/>
    <property type="evidence" value="ECO:0007669"/>
    <property type="project" value="InterPro"/>
</dbReference>
<protein>
    <recommendedName>
        <fullName evidence="1">Ig-like domain-containing protein</fullName>
    </recommendedName>
</protein>
<dbReference type="PRINTS" id="PR01833">
    <property type="entry name" value="VEGFRECEPTR1"/>
</dbReference>